<name>A0ACB6SKH6_9PLEO</name>
<reference evidence="1" key="1">
    <citation type="journal article" date="2020" name="Stud. Mycol.">
        <title>101 Dothideomycetes genomes: a test case for predicting lifestyles and emergence of pathogens.</title>
        <authorList>
            <person name="Haridas S."/>
            <person name="Albert R."/>
            <person name="Binder M."/>
            <person name="Bloem J."/>
            <person name="Labutti K."/>
            <person name="Salamov A."/>
            <person name="Andreopoulos B."/>
            <person name="Baker S."/>
            <person name="Barry K."/>
            <person name="Bills G."/>
            <person name="Bluhm B."/>
            <person name="Cannon C."/>
            <person name="Castanera R."/>
            <person name="Culley D."/>
            <person name="Daum C."/>
            <person name="Ezra D."/>
            <person name="Gonzalez J."/>
            <person name="Henrissat B."/>
            <person name="Kuo A."/>
            <person name="Liang C."/>
            <person name="Lipzen A."/>
            <person name="Lutzoni F."/>
            <person name="Magnuson J."/>
            <person name="Mondo S."/>
            <person name="Nolan M."/>
            <person name="Ohm R."/>
            <person name="Pangilinan J."/>
            <person name="Park H.-J."/>
            <person name="Ramirez L."/>
            <person name="Alfaro M."/>
            <person name="Sun H."/>
            <person name="Tritt A."/>
            <person name="Yoshinaga Y."/>
            <person name="Zwiers L.-H."/>
            <person name="Turgeon B."/>
            <person name="Goodwin S."/>
            <person name="Spatafora J."/>
            <person name="Crous P."/>
            <person name="Grigoriev I."/>
        </authorList>
    </citation>
    <scope>NUCLEOTIDE SEQUENCE</scope>
    <source>
        <strain evidence="1">CBS 525.71</strain>
    </source>
</reference>
<protein>
    <submittedName>
        <fullName evidence="1">HET-domain-containing protein</fullName>
    </submittedName>
</protein>
<gene>
    <name evidence="1" type="ORF">BU25DRAFT_328064</name>
</gene>
<evidence type="ECO:0000313" key="1">
    <source>
        <dbReference type="EMBL" id="KAF2633967.1"/>
    </source>
</evidence>
<comment type="caution">
    <text evidence="1">The sequence shown here is derived from an EMBL/GenBank/DDBJ whole genome shotgun (WGS) entry which is preliminary data.</text>
</comment>
<feature type="non-terminal residue" evidence="1">
    <location>
        <position position="199"/>
    </location>
</feature>
<sequence>MHGATERLSPYTNAPLDLEGRGIRLVELQSSSSSDTIRCHLRSYALPPDGPSYIALSYQWGPCERYANIELNGMPFTVGRSLWTFLHQMRLHRVFKTFWIDAICIDQANVEERNHQVGMMRHIYLNAASVSIWLGEVEEDTLVGEAMKIMAPRNLRSGQTLDNIAHWKRWTTREIEAFQAFCEHKYWSRVWIIQEVALA</sequence>
<accession>A0ACB6SKH6</accession>
<proteinExistence type="predicted"/>
<keyword evidence="2" id="KW-1185">Reference proteome</keyword>
<dbReference type="Proteomes" id="UP000799754">
    <property type="component" value="Unassembled WGS sequence"/>
</dbReference>
<dbReference type="EMBL" id="MU006701">
    <property type="protein sequence ID" value="KAF2633967.1"/>
    <property type="molecule type" value="Genomic_DNA"/>
</dbReference>
<evidence type="ECO:0000313" key="2">
    <source>
        <dbReference type="Proteomes" id="UP000799754"/>
    </source>
</evidence>
<organism evidence="1 2">
    <name type="scientific">Macroventuria anomochaeta</name>
    <dbReference type="NCBI Taxonomy" id="301207"/>
    <lineage>
        <taxon>Eukaryota</taxon>
        <taxon>Fungi</taxon>
        <taxon>Dikarya</taxon>
        <taxon>Ascomycota</taxon>
        <taxon>Pezizomycotina</taxon>
        <taxon>Dothideomycetes</taxon>
        <taxon>Pleosporomycetidae</taxon>
        <taxon>Pleosporales</taxon>
        <taxon>Pleosporineae</taxon>
        <taxon>Didymellaceae</taxon>
        <taxon>Macroventuria</taxon>
    </lineage>
</organism>